<protein>
    <submittedName>
        <fullName evidence="2">Alpha/beta fold family hydrolase</fullName>
    </submittedName>
</protein>
<keyword evidence="2" id="KW-0378">Hydrolase</keyword>
<evidence type="ECO:0000259" key="1">
    <source>
        <dbReference type="Pfam" id="PF12146"/>
    </source>
</evidence>
<comment type="caution">
    <text evidence="2">The sequence shown here is derived from an EMBL/GenBank/DDBJ whole genome shotgun (WGS) entry which is preliminary data.</text>
</comment>
<evidence type="ECO:0000313" key="2">
    <source>
        <dbReference type="EMBL" id="EKC68065.1"/>
    </source>
</evidence>
<accession>K1TP67</accession>
<name>K1TP67_9ZZZZ</name>
<dbReference type="InterPro" id="IPR029058">
    <property type="entry name" value="AB_hydrolase_fold"/>
</dbReference>
<sequence>MDHPEGLKGVIISGTGQNPAAVVAAGKLMAKLEMIDNGPMYHSPTLDKLAFGSYNKKYDHVRTKLDWLTRDEAIVDQYIADPLCGAMATAGMFHDMMGGLQYIWKTENLNKMNKATPVYFMAGDGDPVGNYGEGVKKVYNRFLKVGCKDVKLKLYKDGRHEMLNELNKDEVYADILDWLNSKI</sequence>
<gene>
    <name evidence="2" type="ORF">LEA_08984</name>
</gene>
<proteinExistence type="predicted"/>
<dbReference type="GO" id="GO:0016787">
    <property type="term" value="F:hydrolase activity"/>
    <property type="evidence" value="ECO:0007669"/>
    <property type="project" value="UniProtKB-KW"/>
</dbReference>
<reference evidence="2" key="1">
    <citation type="journal article" date="2013" name="Environ. Microbiol.">
        <title>Microbiota from the distal guts of lean and obese adolescents exhibit partial functional redundancy besides clear differences in community structure.</title>
        <authorList>
            <person name="Ferrer M."/>
            <person name="Ruiz A."/>
            <person name="Lanza F."/>
            <person name="Haange S.B."/>
            <person name="Oberbach A."/>
            <person name="Till H."/>
            <person name="Bargiela R."/>
            <person name="Campoy C."/>
            <person name="Segura M.T."/>
            <person name="Richter M."/>
            <person name="von Bergen M."/>
            <person name="Seifert J."/>
            <person name="Suarez A."/>
        </authorList>
    </citation>
    <scope>NUCLEOTIDE SEQUENCE</scope>
</reference>
<feature type="domain" description="Serine aminopeptidase S33" evidence="1">
    <location>
        <begin position="2"/>
        <end position="166"/>
    </location>
</feature>
<dbReference type="Gene3D" id="3.40.50.1820">
    <property type="entry name" value="alpha/beta hydrolase"/>
    <property type="match status" value="1"/>
</dbReference>
<organism evidence="2">
    <name type="scientific">human gut metagenome</name>
    <dbReference type="NCBI Taxonomy" id="408170"/>
    <lineage>
        <taxon>unclassified sequences</taxon>
        <taxon>metagenomes</taxon>
        <taxon>organismal metagenomes</taxon>
    </lineage>
</organism>
<dbReference type="AlphaFoldDB" id="K1TP67"/>
<dbReference type="EMBL" id="AJWY01006007">
    <property type="protein sequence ID" value="EKC68065.1"/>
    <property type="molecule type" value="Genomic_DNA"/>
</dbReference>
<dbReference type="Pfam" id="PF12146">
    <property type="entry name" value="Hydrolase_4"/>
    <property type="match status" value="1"/>
</dbReference>
<dbReference type="InterPro" id="IPR022742">
    <property type="entry name" value="Hydrolase_4"/>
</dbReference>
<dbReference type="SUPFAM" id="SSF53474">
    <property type="entry name" value="alpha/beta-Hydrolases"/>
    <property type="match status" value="1"/>
</dbReference>